<dbReference type="AlphaFoldDB" id="A0A4P9WTX9"/>
<feature type="region of interest" description="Disordered" evidence="1">
    <location>
        <begin position="99"/>
        <end position="144"/>
    </location>
</feature>
<evidence type="ECO:0000313" key="3">
    <source>
        <dbReference type="Proteomes" id="UP000269721"/>
    </source>
</evidence>
<keyword evidence="3" id="KW-1185">Reference proteome</keyword>
<dbReference type="Proteomes" id="UP000269721">
    <property type="component" value="Unassembled WGS sequence"/>
</dbReference>
<evidence type="ECO:0000256" key="1">
    <source>
        <dbReference type="SAM" id="MobiDB-lite"/>
    </source>
</evidence>
<reference evidence="3" key="1">
    <citation type="journal article" date="2018" name="Nat. Microbiol.">
        <title>Leveraging single-cell genomics to expand the fungal tree of life.</title>
        <authorList>
            <person name="Ahrendt S.R."/>
            <person name="Quandt C.A."/>
            <person name="Ciobanu D."/>
            <person name="Clum A."/>
            <person name="Salamov A."/>
            <person name="Andreopoulos B."/>
            <person name="Cheng J.F."/>
            <person name="Woyke T."/>
            <person name="Pelin A."/>
            <person name="Henrissat B."/>
            <person name="Reynolds N.K."/>
            <person name="Benny G.L."/>
            <person name="Smith M.E."/>
            <person name="James T.Y."/>
            <person name="Grigoriev I.V."/>
        </authorList>
    </citation>
    <scope>NUCLEOTIDE SEQUENCE [LARGE SCALE GENOMIC DNA]</scope>
</reference>
<sequence>MLDEGCKWLQSSRAIDDENIPWFICEAIGDGEVFYENSDGILLMVQELRQRLGEGTDFSDEDGKVCCAVELRPPVKGIFKEELAILIESKIAASYESVPKDSSKSGRLSVKTGEPTQASRHKNCRGRSPRAGHPTPSFFKSTTRSPHFPKQHFRVAKVVNRTSLSVTAEPTRIVTSMRAFLTLSLKGKNLKWRGDQPNVTPPASPPWGTHPKPVLALSAVQLLWSYGVAGGHERSSTTDWTNGSSDLLKRRKVRFKSELESCRKKLGIQVCRAKPHLSEEIRTQYPTANPLPWVLALCGRGSGLSSVVSDWQREYCVLVPPPSSLF</sequence>
<gene>
    <name evidence="2" type="ORF">BDK51DRAFT_29882</name>
</gene>
<evidence type="ECO:0000313" key="2">
    <source>
        <dbReference type="EMBL" id="RKO94830.1"/>
    </source>
</evidence>
<organism evidence="2 3">
    <name type="scientific">Blyttiomyces helicus</name>
    <dbReference type="NCBI Taxonomy" id="388810"/>
    <lineage>
        <taxon>Eukaryota</taxon>
        <taxon>Fungi</taxon>
        <taxon>Fungi incertae sedis</taxon>
        <taxon>Chytridiomycota</taxon>
        <taxon>Chytridiomycota incertae sedis</taxon>
        <taxon>Chytridiomycetes</taxon>
        <taxon>Chytridiomycetes incertae sedis</taxon>
        <taxon>Blyttiomyces</taxon>
    </lineage>
</organism>
<protein>
    <submittedName>
        <fullName evidence="2">Uncharacterized protein</fullName>
    </submittedName>
</protein>
<proteinExistence type="predicted"/>
<feature type="compositionally biased region" description="Basic residues" evidence="1">
    <location>
        <begin position="119"/>
        <end position="130"/>
    </location>
</feature>
<accession>A0A4P9WTX9</accession>
<dbReference type="EMBL" id="KZ993812">
    <property type="protein sequence ID" value="RKO94830.1"/>
    <property type="molecule type" value="Genomic_DNA"/>
</dbReference>
<name>A0A4P9WTX9_9FUNG</name>